<dbReference type="EMBL" id="JADUOV010000008">
    <property type="protein sequence ID" value="MBH1790792.1"/>
    <property type="molecule type" value="Genomic_DNA"/>
</dbReference>
<sequence length="165" mass="18602">MSEEASTTPLEEMSWEEKLEELFRNGVQLSRLGLNLRSDDVQRYGHVWVEATEIALLSDNFIRAMVTALEGRRDAPELARALYAEVDAVIALQRHALRAVGSSPPSETNRRKEWIRRWIGPGKRAGDATHSISGSFREALGDLLPDWAKGTLKVGEELWEIYGKK</sequence>
<dbReference type="RefSeq" id="WP_046272120.1">
    <property type="nucleotide sequence ID" value="NZ_CBCPIZ010000001.1"/>
</dbReference>
<proteinExistence type="predicted"/>
<reference evidence="1" key="1">
    <citation type="submission" date="2020-11" db="EMBL/GenBank/DDBJ databases">
        <title>Enhanced detection system for hospital associated transmission using whole genome sequencing surveillance.</title>
        <authorList>
            <person name="Harrison L.H."/>
            <person name="Van Tyne D."/>
            <person name="Marsh J.W."/>
            <person name="Griffith M.P."/>
            <person name="Snyder D.J."/>
            <person name="Cooper V.S."/>
            <person name="Mustapha M."/>
        </authorList>
    </citation>
    <scope>NUCLEOTIDE SEQUENCE</scope>
    <source>
        <strain evidence="1">STEN00053</strain>
    </source>
</reference>
<gene>
    <name evidence="1" type="ORF">I5V89_13015</name>
</gene>
<protein>
    <submittedName>
        <fullName evidence="1">Uncharacterized protein</fullName>
    </submittedName>
</protein>
<organism evidence="1 2">
    <name type="scientific">Stenotrophomonas maltophilia</name>
    <name type="common">Pseudomonas maltophilia</name>
    <name type="synonym">Xanthomonas maltophilia</name>
    <dbReference type="NCBI Taxonomy" id="40324"/>
    <lineage>
        <taxon>Bacteria</taxon>
        <taxon>Pseudomonadati</taxon>
        <taxon>Pseudomonadota</taxon>
        <taxon>Gammaproteobacteria</taxon>
        <taxon>Lysobacterales</taxon>
        <taxon>Lysobacteraceae</taxon>
        <taxon>Stenotrophomonas</taxon>
        <taxon>Stenotrophomonas maltophilia group</taxon>
    </lineage>
</organism>
<comment type="caution">
    <text evidence="1">The sequence shown here is derived from an EMBL/GenBank/DDBJ whole genome shotgun (WGS) entry which is preliminary data.</text>
</comment>
<evidence type="ECO:0000313" key="2">
    <source>
        <dbReference type="Proteomes" id="UP000634179"/>
    </source>
</evidence>
<dbReference type="AlphaFoldDB" id="A0A2R3Q2U0"/>
<dbReference type="Proteomes" id="UP000634179">
    <property type="component" value="Unassembled WGS sequence"/>
</dbReference>
<evidence type="ECO:0000313" key="1">
    <source>
        <dbReference type="EMBL" id="MBH1790792.1"/>
    </source>
</evidence>
<accession>A0A2R3Q2U0</accession>
<name>A0A2R3Q2U0_STEMA</name>
<dbReference type="GeneID" id="93743349"/>